<gene>
    <name evidence="2" type="ORF">AMATHDRAFT_71190</name>
</gene>
<protein>
    <submittedName>
        <fullName evidence="2">Uncharacterized protein</fullName>
    </submittedName>
</protein>
<feature type="region of interest" description="Disordered" evidence="1">
    <location>
        <begin position="587"/>
        <end position="628"/>
    </location>
</feature>
<dbReference type="AlphaFoldDB" id="A0A2A9NDB6"/>
<feature type="compositionally biased region" description="Basic residues" evidence="1">
    <location>
        <begin position="594"/>
        <end position="623"/>
    </location>
</feature>
<proteinExistence type="predicted"/>
<evidence type="ECO:0000313" key="3">
    <source>
        <dbReference type="Proteomes" id="UP000242287"/>
    </source>
</evidence>
<feature type="compositionally biased region" description="Acidic residues" evidence="1">
    <location>
        <begin position="345"/>
        <end position="356"/>
    </location>
</feature>
<organism evidence="2 3">
    <name type="scientific">Amanita thiersii Skay4041</name>
    <dbReference type="NCBI Taxonomy" id="703135"/>
    <lineage>
        <taxon>Eukaryota</taxon>
        <taxon>Fungi</taxon>
        <taxon>Dikarya</taxon>
        <taxon>Basidiomycota</taxon>
        <taxon>Agaricomycotina</taxon>
        <taxon>Agaricomycetes</taxon>
        <taxon>Agaricomycetidae</taxon>
        <taxon>Agaricales</taxon>
        <taxon>Pluteineae</taxon>
        <taxon>Amanitaceae</taxon>
        <taxon>Amanita</taxon>
    </lineage>
</organism>
<keyword evidence="3" id="KW-1185">Reference proteome</keyword>
<feature type="compositionally biased region" description="Low complexity" evidence="1">
    <location>
        <begin position="422"/>
        <end position="433"/>
    </location>
</feature>
<feature type="compositionally biased region" description="Low complexity" evidence="1">
    <location>
        <begin position="466"/>
        <end position="479"/>
    </location>
</feature>
<dbReference type="Proteomes" id="UP000242287">
    <property type="component" value="Unassembled WGS sequence"/>
</dbReference>
<evidence type="ECO:0000256" key="1">
    <source>
        <dbReference type="SAM" id="MobiDB-lite"/>
    </source>
</evidence>
<feature type="region of interest" description="Disordered" evidence="1">
    <location>
        <begin position="343"/>
        <end position="379"/>
    </location>
</feature>
<sequence length="671" mass="73215">MDRGRRVRSETLLECSSSSSYQSRLSVLPSVKLPSLRRLDTSEGSPNHGKPPLLTLKLSNPSFLDSTVQDETRHVLYTIRTTSNNTAVMRSDPWVGTTKTADIKWPENLPVSKGKGKGTEGVQIQMRGTRWKGCETLLKPGSGSSSPRKFSIPNYSQSLKWRRVGCAYWCTTASVKGPVAILDPAVASIPAQIQIFETLHDRYDARPMQDHHGVSILLLDYLLITSLLLVTDMQEWMLVKAPEESVISISPEVANMREISGPSSAPGIVSTSASQWRKIMYGEPIYPKLQHNTLTTGLSNSSTTQLDSMPITPTSPEKLAKVLHGVPLYPSIAAAAAAANLPDLDMSDDSDHEEDERSISSPSPQQSRPPSPSAESLFYPLTNASAPSHTYLDPSYYNDDMIPPVPPLPSRFKASDLSQGHSPAPSSPTSGSSIRQHDHYITSSNLLSRPRSTPPHSIPAPVADHQPSQQPIPGPSSLSRMSVRRPSLPNVESPPSGRRSSSSTRPLPRPPASAGAGSTPGLRHVQSHSRIIHGEKRSSYGQRALPSPPSLPPISLTMAGTPEPVEDAGSISRPVPFTHRAQYPSLSSHLHSGSLHHSHSFSHHHHHPQHYSHRQQQRYHHYQKSQDEEEVAQWMNALTTGRGHHHVSTGSVSSAPYDVPPPAYSSIDFST</sequence>
<dbReference type="EMBL" id="KZ302306">
    <property type="protein sequence ID" value="PFH45710.1"/>
    <property type="molecule type" value="Genomic_DNA"/>
</dbReference>
<evidence type="ECO:0000313" key="2">
    <source>
        <dbReference type="EMBL" id="PFH45710.1"/>
    </source>
</evidence>
<reference evidence="2 3" key="1">
    <citation type="submission" date="2014-02" db="EMBL/GenBank/DDBJ databases">
        <title>Transposable element dynamics among asymbiotic and ectomycorrhizal Amanita fungi.</title>
        <authorList>
            <consortium name="DOE Joint Genome Institute"/>
            <person name="Hess J."/>
            <person name="Skrede I."/>
            <person name="Wolfe B."/>
            <person name="LaButti K."/>
            <person name="Ohm R.A."/>
            <person name="Grigoriev I.V."/>
            <person name="Pringle A."/>
        </authorList>
    </citation>
    <scope>NUCLEOTIDE SEQUENCE [LARGE SCALE GENOMIC DNA]</scope>
    <source>
        <strain evidence="2 3">SKay4041</strain>
    </source>
</reference>
<feature type="region of interest" description="Disordered" evidence="1">
    <location>
        <begin position="407"/>
        <end position="569"/>
    </location>
</feature>
<feature type="compositionally biased region" description="Polar residues" evidence="1">
    <location>
        <begin position="441"/>
        <end position="451"/>
    </location>
</feature>
<name>A0A2A9NDB6_9AGAR</name>
<accession>A0A2A9NDB6</accession>
<feature type="compositionally biased region" description="Low complexity" evidence="1">
    <location>
        <begin position="493"/>
        <end position="506"/>
    </location>
</feature>
<dbReference type="OrthoDB" id="3270497at2759"/>